<sequence length="45" mass="5379">MLKNTNIKYIIEFDRNVFPDADVNTAITILEKSNDHKDHEMKFIR</sequence>
<comment type="caution">
    <text evidence="1">The sequence shown here is derived from an EMBL/GenBank/DDBJ whole genome shotgun (WGS) entry which is preliminary data.</text>
</comment>
<dbReference type="SUPFAM" id="SSF53335">
    <property type="entry name" value="S-adenosyl-L-methionine-dependent methyltransferases"/>
    <property type="match status" value="1"/>
</dbReference>
<feature type="non-terminal residue" evidence="1">
    <location>
        <position position="45"/>
    </location>
</feature>
<dbReference type="AlphaFoldDB" id="X1CEI3"/>
<dbReference type="Gene3D" id="3.40.50.150">
    <property type="entry name" value="Vaccinia Virus protein VP39"/>
    <property type="match status" value="1"/>
</dbReference>
<accession>X1CEI3</accession>
<gene>
    <name evidence="1" type="ORF">S01H4_59031</name>
</gene>
<organism evidence="1">
    <name type="scientific">marine sediment metagenome</name>
    <dbReference type="NCBI Taxonomy" id="412755"/>
    <lineage>
        <taxon>unclassified sequences</taxon>
        <taxon>metagenomes</taxon>
        <taxon>ecological metagenomes</taxon>
    </lineage>
</organism>
<protein>
    <submittedName>
        <fullName evidence="1">Uncharacterized protein</fullName>
    </submittedName>
</protein>
<dbReference type="InterPro" id="IPR029063">
    <property type="entry name" value="SAM-dependent_MTases_sf"/>
</dbReference>
<reference evidence="1" key="1">
    <citation type="journal article" date="2014" name="Front. Microbiol.">
        <title>High frequency of phylogenetically diverse reductive dehalogenase-homologous genes in deep subseafloor sedimentary metagenomes.</title>
        <authorList>
            <person name="Kawai M."/>
            <person name="Futagami T."/>
            <person name="Toyoda A."/>
            <person name="Takaki Y."/>
            <person name="Nishi S."/>
            <person name="Hori S."/>
            <person name="Arai W."/>
            <person name="Tsubouchi T."/>
            <person name="Morono Y."/>
            <person name="Uchiyama I."/>
            <person name="Ito T."/>
            <person name="Fujiyama A."/>
            <person name="Inagaki F."/>
            <person name="Takami H."/>
        </authorList>
    </citation>
    <scope>NUCLEOTIDE SEQUENCE</scope>
    <source>
        <strain evidence="1">Expedition CK06-06</strain>
    </source>
</reference>
<dbReference type="EMBL" id="BART01034559">
    <property type="protein sequence ID" value="GAH06042.1"/>
    <property type="molecule type" value="Genomic_DNA"/>
</dbReference>
<evidence type="ECO:0000313" key="1">
    <source>
        <dbReference type="EMBL" id="GAH06042.1"/>
    </source>
</evidence>
<proteinExistence type="predicted"/>
<name>X1CEI3_9ZZZZ</name>